<reference evidence="4" key="1">
    <citation type="submission" date="2021-11" db="EMBL/GenBank/DDBJ databases">
        <title>Draft genome sequence of Alcaligenes endophyticus type strain CCUG 75668T.</title>
        <authorList>
            <person name="Salva-Serra F."/>
            <person name="Duran R.E."/>
            <person name="Seeger M."/>
            <person name="Moore E.R.B."/>
            <person name="Jaen-Luchoro D."/>
        </authorList>
    </citation>
    <scope>NUCLEOTIDE SEQUENCE</scope>
    <source>
        <strain evidence="4">CCUG 75668</strain>
    </source>
</reference>
<name>A0ABT8EM27_9BURK</name>
<gene>
    <name evidence="4" type="ORF">LMS43_13695</name>
</gene>
<feature type="transmembrane region" description="Helical" evidence="2">
    <location>
        <begin position="290"/>
        <end position="310"/>
    </location>
</feature>
<feature type="region of interest" description="Disordered" evidence="1">
    <location>
        <begin position="123"/>
        <end position="155"/>
    </location>
</feature>
<keyword evidence="2" id="KW-0472">Membrane</keyword>
<dbReference type="InterPro" id="IPR011723">
    <property type="entry name" value="Znf/thioredoxin_put"/>
</dbReference>
<feature type="domain" description="Zinc finger/thioredoxin putative" evidence="3">
    <location>
        <begin position="5"/>
        <end position="37"/>
    </location>
</feature>
<feature type="compositionally biased region" description="Basic and acidic residues" evidence="1">
    <location>
        <begin position="123"/>
        <end position="141"/>
    </location>
</feature>
<keyword evidence="2" id="KW-0812">Transmembrane</keyword>
<keyword evidence="5" id="KW-1185">Reference proteome</keyword>
<accession>A0ABT8EM27</accession>
<dbReference type="Proteomes" id="UP001168613">
    <property type="component" value="Unassembled WGS sequence"/>
</dbReference>
<evidence type="ECO:0000256" key="1">
    <source>
        <dbReference type="SAM" id="MobiDB-lite"/>
    </source>
</evidence>
<keyword evidence="2" id="KW-1133">Transmembrane helix</keyword>
<proteinExistence type="predicted"/>
<dbReference type="EMBL" id="JAJHNU010000004">
    <property type="protein sequence ID" value="MDN4122343.1"/>
    <property type="molecule type" value="Genomic_DNA"/>
</dbReference>
<sequence length="442" mass="48671">MELNTRCPRCEAVFAVSVEQLQRRRGYIRCQKCAHIFDGFEAVLDEPLPGKNDSTAAIVSLPSSEHGPLDSSQDVVIPRLKSRADHLLQTVYLPGLNVGMHVQELSRHAPPAHTEVRATELVVRRRSDFSKPEAESGHPQDDTEQDFGPAQGLDVSFPPASLVLEPFVDDSEPYVSASPVSPLVSETPSVIRARGQDQFSVFVSPQDPESDLIEKREPSLKMPFAAPPIMTTEERNNAADDNIEPIIGAAELDNIATADSSWVMAADQSRMSETVYEGEPTFWRRLLRGFLVFVCVVGLLLAAVQLVYIYRVQIASHVPFIRPTLEYACAQVACDVPYERRLAEVGISTSSFQNLPGDAGQANLNFTLKNRFTRALEWPALTLELKDFSGALLVRRNIPPLAYLGPEKAAQPFSALSSVAVQVPVSVSDLQVNGYQLSLYFP</sequence>
<dbReference type="RefSeq" id="WP_266123435.1">
    <property type="nucleotide sequence ID" value="NZ_JAJHNU010000004.1"/>
</dbReference>
<dbReference type="InterPro" id="IPR021834">
    <property type="entry name" value="DUF3426"/>
</dbReference>
<evidence type="ECO:0000313" key="4">
    <source>
        <dbReference type="EMBL" id="MDN4122343.1"/>
    </source>
</evidence>
<evidence type="ECO:0000256" key="2">
    <source>
        <dbReference type="SAM" id="Phobius"/>
    </source>
</evidence>
<dbReference type="Pfam" id="PF13717">
    <property type="entry name" value="Zn_ribbon_4"/>
    <property type="match status" value="1"/>
</dbReference>
<dbReference type="Pfam" id="PF11906">
    <property type="entry name" value="DUF3426"/>
    <property type="match status" value="1"/>
</dbReference>
<comment type="caution">
    <text evidence="4">The sequence shown here is derived from an EMBL/GenBank/DDBJ whole genome shotgun (WGS) entry which is preliminary data.</text>
</comment>
<organism evidence="4 5">
    <name type="scientific">Alcaligenes endophyticus</name>
    <dbReference type="NCBI Taxonomy" id="1929088"/>
    <lineage>
        <taxon>Bacteria</taxon>
        <taxon>Pseudomonadati</taxon>
        <taxon>Pseudomonadota</taxon>
        <taxon>Betaproteobacteria</taxon>
        <taxon>Burkholderiales</taxon>
        <taxon>Alcaligenaceae</taxon>
        <taxon>Alcaligenes</taxon>
    </lineage>
</organism>
<evidence type="ECO:0000259" key="3">
    <source>
        <dbReference type="Pfam" id="PF13717"/>
    </source>
</evidence>
<protein>
    <submittedName>
        <fullName evidence="4">Zinc-ribbon domain-containing protein</fullName>
    </submittedName>
</protein>
<dbReference type="NCBIfam" id="TIGR02098">
    <property type="entry name" value="MJ0042_CXXC"/>
    <property type="match status" value="1"/>
</dbReference>
<evidence type="ECO:0000313" key="5">
    <source>
        <dbReference type="Proteomes" id="UP001168613"/>
    </source>
</evidence>